<proteinExistence type="predicted"/>
<dbReference type="Proteomes" id="UP000529783">
    <property type="component" value="Unassembled WGS sequence"/>
</dbReference>
<name>A0A7Y9EQ34_9ACTN</name>
<organism evidence="2 3">
    <name type="scientific">Actinomadura luteofluorescens</name>
    <dbReference type="NCBI Taxonomy" id="46163"/>
    <lineage>
        <taxon>Bacteria</taxon>
        <taxon>Bacillati</taxon>
        <taxon>Actinomycetota</taxon>
        <taxon>Actinomycetes</taxon>
        <taxon>Streptosporangiales</taxon>
        <taxon>Thermomonosporaceae</taxon>
        <taxon>Actinomadura</taxon>
    </lineage>
</organism>
<accession>A0A7Y9EQ34</accession>
<dbReference type="EMBL" id="JACCBA010000001">
    <property type="protein sequence ID" value="NYD51870.1"/>
    <property type="molecule type" value="Genomic_DNA"/>
</dbReference>
<evidence type="ECO:0000313" key="3">
    <source>
        <dbReference type="Proteomes" id="UP000529783"/>
    </source>
</evidence>
<feature type="compositionally biased region" description="Low complexity" evidence="1">
    <location>
        <begin position="97"/>
        <end position="106"/>
    </location>
</feature>
<dbReference type="AlphaFoldDB" id="A0A7Y9EQ34"/>
<gene>
    <name evidence="2" type="ORF">BJY14_007853</name>
</gene>
<keyword evidence="3" id="KW-1185">Reference proteome</keyword>
<feature type="region of interest" description="Disordered" evidence="1">
    <location>
        <begin position="95"/>
        <end position="166"/>
    </location>
</feature>
<reference evidence="2 3" key="1">
    <citation type="submission" date="2020-07" db="EMBL/GenBank/DDBJ databases">
        <title>Sequencing the genomes of 1000 actinobacteria strains.</title>
        <authorList>
            <person name="Klenk H.-P."/>
        </authorList>
    </citation>
    <scope>NUCLEOTIDE SEQUENCE [LARGE SCALE GENOMIC DNA]</scope>
    <source>
        <strain evidence="2 3">DSM 40398</strain>
    </source>
</reference>
<sequence length="166" mass="15968">MVEPEDEAGDGDDGAVVGGEFVVAGGQAAEAFELVEAAFDDVAAAVAVPVEAAAAVSAAGAGGELVAAFGDGVRDAPLPQLVADDAGGVALVGDQVPGPGARSARPGPRDGDGFDDLDQPGAVVDVAGGEGEGQRQAAPVAGQVDLGGQSAAGSPERLPEFLPVGW</sequence>
<comment type="caution">
    <text evidence="2">The sequence shown here is derived from an EMBL/GenBank/DDBJ whole genome shotgun (WGS) entry which is preliminary data.</text>
</comment>
<protein>
    <submittedName>
        <fullName evidence="2">Uncharacterized protein</fullName>
    </submittedName>
</protein>
<evidence type="ECO:0000313" key="2">
    <source>
        <dbReference type="EMBL" id="NYD51870.1"/>
    </source>
</evidence>
<evidence type="ECO:0000256" key="1">
    <source>
        <dbReference type="SAM" id="MobiDB-lite"/>
    </source>
</evidence>